<evidence type="ECO:0000256" key="9">
    <source>
        <dbReference type="ARBA" id="ARBA00023662"/>
    </source>
</evidence>
<dbReference type="PANTHER" id="PTHR14885">
    <property type="entry name" value="CILIA- AND FLAGELLA-ASSOCIATED PROTEIN 43-RELATED"/>
    <property type="match status" value="1"/>
</dbReference>
<evidence type="ECO:0000256" key="8">
    <source>
        <dbReference type="ARBA" id="ARBA00023605"/>
    </source>
</evidence>
<reference evidence="11 12" key="1">
    <citation type="journal article" date="2023" name="J. Hered.">
        <title>Chromosome-level genome of the wood stork (Mycteria americana) provides insight into avian chromosome evolution.</title>
        <authorList>
            <person name="Flamio R. Jr."/>
            <person name="Ramstad K.M."/>
        </authorList>
    </citation>
    <scope>NUCLEOTIDE SEQUENCE [LARGE SCALE GENOMIC DNA]</scope>
    <source>
        <strain evidence="11">JAX WOST 10</strain>
    </source>
</reference>
<keyword evidence="4" id="KW-0677">Repeat</keyword>
<evidence type="ECO:0000256" key="10">
    <source>
        <dbReference type="SAM" id="Coils"/>
    </source>
</evidence>
<evidence type="ECO:0000256" key="7">
    <source>
        <dbReference type="ARBA" id="ARBA00023273"/>
    </source>
</evidence>
<dbReference type="InterPro" id="IPR001680">
    <property type="entry name" value="WD40_rpt"/>
</dbReference>
<dbReference type="GO" id="GO:0007288">
    <property type="term" value="P:sperm axoneme assembly"/>
    <property type="evidence" value="ECO:0007669"/>
    <property type="project" value="TreeGrafter"/>
</dbReference>
<dbReference type="SMART" id="SM00320">
    <property type="entry name" value="WD40"/>
    <property type="match status" value="6"/>
</dbReference>
<feature type="coiled-coil region" evidence="10">
    <location>
        <begin position="1688"/>
        <end position="1715"/>
    </location>
</feature>
<evidence type="ECO:0000313" key="11">
    <source>
        <dbReference type="EMBL" id="KAK4820928.1"/>
    </source>
</evidence>
<keyword evidence="3" id="KW-0853">WD repeat</keyword>
<gene>
    <name evidence="11" type="ORF">QYF61_008649</name>
</gene>
<evidence type="ECO:0000313" key="12">
    <source>
        <dbReference type="Proteomes" id="UP001333110"/>
    </source>
</evidence>
<evidence type="ECO:0000256" key="4">
    <source>
        <dbReference type="ARBA" id="ARBA00022737"/>
    </source>
</evidence>
<evidence type="ECO:0000256" key="5">
    <source>
        <dbReference type="ARBA" id="ARBA00023054"/>
    </source>
</evidence>
<feature type="coiled-coil region" evidence="10">
    <location>
        <begin position="1215"/>
        <end position="1260"/>
    </location>
</feature>
<feature type="coiled-coil region" evidence="10">
    <location>
        <begin position="1139"/>
        <end position="1170"/>
    </location>
</feature>
<dbReference type="Gene3D" id="2.130.10.10">
    <property type="entry name" value="YVTN repeat-like/Quinoprotein amine dehydrogenase"/>
    <property type="match status" value="3"/>
</dbReference>
<keyword evidence="12" id="KW-1185">Reference proteome</keyword>
<protein>
    <recommendedName>
        <fullName evidence="9">Cilia- and flagella-associated protein 43</fullName>
    </recommendedName>
</protein>
<dbReference type="InterPro" id="IPR036322">
    <property type="entry name" value="WD40_repeat_dom_sf"/>
</dbReference>
<comment type="similarity">
    <text evidence="8">Belongs to the CFAP43 family.</text>
</comment>
<keyword evidence="6" id="KW-0206">Cytoskeleton</keyword>
<dbReference type="Pfam" id="PF25828">
    <property type="entry name" value="CC_Cfap43"/>
    <property type="match status" value="1"/>
</dbReference>
<organism evidence="11 12">
    <name type="scientific">Mycteria americana</name>
    <name type="common">Wood stork</name>
    <dbReference type="NCBI Taxonomy" id="33587"/>
    <lineage>
        <taxon>Eukaryota</taxon>
        <taxon>Metazoa</taxon>
        <taxon>Chordata</taxon>
        <taxon>Craniata</taxon>
        <taxon>Vertebrata</taxon>
        <taxon>Euteleostomi</taxon>
        <taxon>Archelosauria</taxon>
        <taxon>Archosauria</taxon>
        <taxon>Dinosauria</taxon>
        <taxon>Saurischia</taxon>
        <taxon>Theropoda</taxon>
        <taxon>Coelurosauria</taxon>
        <taxon>Aves</taxon>
        <taxon>Neognathae</taxon>
        <taxon>Neoaves</taxon>
        <taxon>Aequornithes</taxon>
        <taxon>Ciconiiformes</taxon>
        <taxon>Ciconiidae</taxon>
        <taxon>Mycteria</taxon>
    </lineage>
</organism>
<name>A0AAN7P3X4_MYCAM</name>
<comment type="subcellular location">
    <subcellularLocation>
        <location evidence="1">Cytoplasm</location>
        <location evidence="1">Cytoskeleton</location>
        <location evidence="1">Cilium axoneme</location>
    </subcellularLocation>
</comment>
<comment type="caution">
    <text evidence="11">The sequence shown here is derived from an EMBL/GenBank/DDBJ whole genome shotgun (WGS) entry which is preliminary data.</text>
</comment>
<evidence type="ECO:0000256" key="3">
    <source>
        <dbReference type="ARBA" id="ARBA00022574"/>
    </source>
</evidence>
<dbReference type="Proteomes" id="UP001333110">
    <property type="component" value="Unassembled WGS sequence"/>
</dbReference>
<evidence type="ECO:0000256" key="6">
    <source>
        <dbReference type="ARBA" id="ARBA00023212"/>
    </source>
</evidence>
<evidence type="ECO:0000256" key="2">
    <source>
        <dbReference type="ARBA" id="ARBA00022490"/>
    </source>
</evidence>
<accession>A0AAN7P3X4</accession>
<proteinExistence type="inferred from homology"/>
<evidence type="ECO:0000256" key="1">
    <source>
        <dbReference type="ARBA" id="ARBA00004430"/>
    </source>
</evidence>
<feature type="coiled-coil region" evidence="10">
    <location>
        <begin position="875"/>
        <end position="941"/>
    </location>
</feature>
<keyword evidence="7" id="KW-0966">Cell projection</keyword>
<feature type="coiled-coil region" evidence="10">
    <location>
        <begin position="1467"/>
        <end position="1494"/>
    </location>
</feature>
<keyword evidence="5 10" id="KW-0175">Coiled coil</keyword>
<dbReference type="SUPFAM" id="SSF50978">
    <property type="entry name" value="WD40 repeat-like"/>
    <property type="match status" value="2"/>
</dbReference>
<dbReference type="EMBL" id="JAUNZN010000005">
    <property type="protein sequence ID" value="KAK4820928.1"/>
    <property type="molecule type" value="Genomic_DNA"/>
</dbReference>
<dbReference type="PANTHER" id="PTHR14885:SF1">
    <property type="entry name" value="CILIA- AND FLAGELLA-ASSOCIATED PROTEIN 43"/>
    <property type="match status" value="1"/>
</dbReference>
<dbReference type="InterPro" id="IPR015943">
    <property type="entry name" value="WD40/YVTN_repeat-like_dom_sf"/>
</dbReference>
<feature type="coiled-coil region" evidence="10">
    <location>
        <begin position="1085"/>
        <end position="1112"/>
    </location>
</feature>
<sequence length="1720" mass="197194">MEAAGEVWSAGPASEELRAEVPGGRLCPSADEAALEVSCSFLSWVQGFSNKNFGFINNQTVCYPCGNYILFLDIETKKTTVLQCQTGQVGAFAVNGNSQVLAFSDRKLNPIIYIYTFPELSKLTELKGNAQLDYTLLAFSFAGPYLASYSSIPEFVLSVWNWQENILLCSESQPGVTATSLSFNPMNWQQLCFVNESSVTIWHIERNNDEHHLKRNPVKLPDGQGSISPHKDLFFPVSHSEDPYHGPDLPVSAIAGLVGDEAETFMVVTDFFSFFLFQPRNYIKPSVHPTAHCWTAASEIYMGCKEGYVLAIDAETCSVSVLQQKPLPEYMRKISDVVSYVRREVQKKKGSKPKDLQKPVLFAMAFCNEGLYAAGSEGILFFYHIKDLQYEMKICADILQPISSLIFSPNYTVLLLVTDQGTVYTYKPAHSGEAVKLLDACSSYFLAADFLTPGNTYCVSVTISGEVQVWFLEDGTCLSKLNLDIEATAMACCPSSNSVAVGTKRGQIYFLDVTKVEAPRVVHRIFLSKFPVLSLHYDQSGQFLIARATEGHIFILDARPSKLFQVLGYVVLADDVLDLSVVSDFKNDLVEVVILLNVAEVQRARLEIFCLSSALATDNDKYVNEQGMLNASAIKKEQYDLDYPLSSAVRLKDNIVYGYCTCAPFICKYHLSEENMLEDPSVFLSEKRTPSNQFGSGFLCLSPNSRWLASAAKDGVLFIYHTFTMDILAQKHCHSYEGGGIRSMVFSLDGKFILVNGKNDGALVCLKWKKLKKMEIKEAAFHWQSLLAILNKSTSNENIVLKSMAEWQFDPESTLESLPEEKFKEVPLKSSNVEVTEEDGNVTSLYSASTNDMTWIGQKIKKVIREETQRFANQKKELQMGIKKLRKTIQKMMHENEQVPDIEKLEQQEFNLDIEEQERAQAKAEREVARVRKEIEMENLANCYLQDVIKHECWDAMCVKGRAVKCFHMACEVRNYPLKERSEEELETLEKVLRLKKIETADLKVQKKNLEIESETVLSKEEGEKAEEVMADDSASYCLIGSLSSQYGGDTSILYHQWDLQTREQKVNQIVLLKDIIYKVKTAFNKEFDIVARQKEQEIARVKERNLRIREILAQLDLQVEVWEPALTDDEIPERALTVQDSEIKVEKYLNQQEREKAEMLVKLEMERRLATMDNERLRALNDMMGGVLEVKKEDILKMDIPPPPFISKPEHVWNDEEKKIFREHEKKVKELNEEKEKYRRALENEMKKLETSIQETTQNFDETVCKLSERKVKLEMVIYQEELKIVNLVYALLLNEELDTREAGLHNFLMKKEKEKVKTARTIQTTKNKIEAYIDTYENAIAEEKNLECGFTKEFADVPANLLDELFQLYKHRPKTPMTEMLLDTANPYGDCSGSAEDYKDALALLMKAMDELDSPEHMPKGLDPSIWEHFCLARRNKVESEELVKWKALTLAEMQAFLQRRMDDNEKIKSEIEDIFQELTWLQEEMMKLQLNLTVQFLLKQGQVELESTEIPDYTDAILINKSVIEELNCSIMAQGEKKIASMVECKDFSKGIFQLEWEHKKMRMQIEDLKQKARDIVTLPISKDRQLFLTVLNYDNRIAHHISVMEQTLGIMDKLHKKNVKNRQKRIKELEKCISLKKQTNYELSLELKEMLVSVSERRHIFEAADTQHVSEKIAKQRYGEILKQKHLRGLVKEQEEQFEILQAEVERLRSRTFPIL</sequence>
<keyword evidence="2" id="KW-0963">Cytoplasm</keyword>
<dbReference type="GO" id="GO:0005930">
    <property type="term" value="C:axoneme"/>
    <property type="evidence" value="ECO:0007669"/>
    <property type="project" value="UniProtKB-SubCell"/>
</dbReference>